<organism evidence="8 9">
    <name type="scientific">Colletotrichum gloeosporioides</name>
    <name type="common">Anthracnose fungus</name>
    <name type="synonym">Glomerella cingulata</name>
    <dbReference type="NCBI Taxonomy" id="474922"/>
    <lineage>
        <taxon>Eukaryota</taxon>
        <taxon>Fungi</taxon>
        <taxon>Dikarya</taxon>
        <taxon>Ascomycota</taxon>
        <taxon>Pezizomycotina</taxon>
        <taxon>Sordariomycetes</taxon>
        <taxon>Hypocreomycetidae</taxon>
        <taxon>Glomerellales</taxon>
        <taxon>Glomerellaceae</taxon>
        <taxon>Colletotrichum</taxon>
        <taxon>Colletotrichum gloeosporioides species complex</taxon>
    </lineage>
</organism>
<dbReference type="Gene3D" id="1.10.630.10">
    <property type="entry name" value="Cytochrome P450"/>
    <property type="match status" value="1"/>
</dbReference>
<protein>
    <submittedName>
        <fullName evidence="8">Pisatin demethylase</fullName>
    </submittedName>
</protein>
<evidence type="ECO:0000256" key="2">
    <source>
        <dbReference type="ARBA" id="ARBA00022617"/>
    </source>
</evidence>
<evidence type="ECO:0000313" key="8">
    <source>
        <dbReference type="EMBL" id="KAF3807412.1"/>
    </source>
</evidence>
<dbReference type="SUPFAM" id="SSF48264">
    <property type="entry name" value="Cytochrome P450"/>
    <property type="match status" value="1"/>
</dbReference>
<keyword evidence="7" id="KW-0812">Transmembrane</keyword>
<dbReference type="RefSeq" id="XP_045266571.1">
    <property type="nucleotide sequence ID" value="XM_045408828.1"/>
</dbReference>
<dbReference type="EMBL" id="WVTB01000030">
    <property type="protein sequence ID" value="KAF3807412.1"/>
    <property type="molecule type" value="Genomic_DNA"/>
</dbReference>
<sequence>MILPIYALEGRPLPPLWWAIPFAVIAFLFYRIISAVRDPLRHIPGPFLARFTRLWLFRQYCRADYEKTDRKLHEKYAFLHARYPFPTMQRIYTEYCIEFSGPIVRIAPGQYSIDSLDAAKTIYGHGSHFAKNEWYVPWGNPALGNLFNELNPKVHSAMRRQVANVYSMSNMVSYEPYVDECTDIFAKRFTEFSENGRVIDLGHWFQCYALDVIGKITFSKRFGCLDDGGDPQGVIKALDEVLTFSTTVGVYPRLFPFFFNILKYLGSGGEPRGNAYLVKFATDQVAASRLEEKPKDGPQDFISKLVQTQRERPETVDDACILTAGTTNIGAGSDTTAISLSGIMYYLCKNPRTLEKLRKELDDAEAEGSISDPITFREAQALPYLQAVIKESLRLHPATGLTMPRVVPEGGRQLAGSFFPAGNVVGINAWIAHHNKEVFGHDADDFRPERWIDSSKEQKSDMESYFFAFGQGSRTCIGKNISLLEVSKAIPRVVQNFDVILEKEDDWKCTNYWFVKPRDFFVRIKKRGSC</sequence>
<keyword evidence="6" id="KW-0560">Oxidoreductase</keyword>
<evidence type="ECO:0000256" key="4">
    <source>
        <dbReference type="ARBA" id="ARBA00023004"/>
    </source>
</evidence>
<reference evidence="8" key="1">
    <citation type="journal article" date="2020" name="Phytopathology">
        <title>Genome sequence and comparative analysis of Colletotrichum gloeosporioides isolated from Liriodendron leaves.</title>
        <authorList>
            <person name="Fu F.F."/>
            <person name="Hao Z."/>
            <person name="Wang P."/>
            <person name="Lu Y."/>
            <person name="Xue L.J."/>
            <person name="Wei G."/>
            <person name="Tian Y."/>
            <person name="Baishi H."/>
            <person name="Xu H."/>
            <person name="Shi J."/>
            <person name="Cheng T."/>
            <person name="Wang G."/>
            <person name="Yi Y."/>
            <person name="Chen J."/>
        </authorList>
    </citation>
    <scope>NUCLEOTIDE SEQUENCE</scope>
    <source>
        <strain evidence="8">Lc1</strain>
    </source>
</reference>
<keyword evidence="8" id="KW-0808">Transferase</keyword>
<keyword evidence="2 5" id="KW-0349">Heme</keyword>
<dbReference type="InterPro" id="IPR036396">
    <property type="entry name" value="Cyt_P450_sf"/>
</dbReference>
<comment type="similarity">
    <text evidence="6">Belongs to the cytochrome P450 family.</text>
</comment>
<keyword evidence="8" id="KW-0489">Methyltransferase</keyword>
<dbReference type="GO" id="GO:0008168">
    <property type="term" value="F:methyltransferase activity"/>
    <property type="evidence" value="ECO:0007669"/>
    <property type="project" value="UniProtKB-KW"/>
</dbReference>
<keyword evidence="9" id="KW-1185">Reference proteome</keyword>
<proteinExistence type="inferred from homology"/>
<dbReference type="PROSITE" id="PS00086">
    <property type="entry name" value="CYTOCHROME_P450"/>
    <property type="match status" value="1"/>
</dbReference>
<keyword evidence="7" id="KW-0472">Membrane</keyword>
<dbReference type="Proteomes" id="UP000613401">
    <property type="component" value="Unassembled WGS sequence"/>
</dbReference>
<dbReference type="FunFam" id="1.10.630.10:FF:000050">
    <property type="entry name" value="Cytochrome P450 monooxygenase"/>
    <property type="match status" value="1"/>
</dbReference>
<comment type="caution">
    <text evidence="8">The sequence shown here is derived from an EMBL/GenBank/DDBJ whole genome shotgun (WGS) entry which is preliminary data.</text>
</comment>
<dbReference type="InterPro" id="IPR001128">
    <property type="entry name" value="Cyt_P450"/>
</dbReference>
<feature type="transmembrane region" description="Helical" evidence="7">
    <location>
        <begin position="16"/>
        <end position="33"/>
    </location>
</feature>
<dbReference type="InterPro" id="IPR017972">
    <property type="entry name" value="Cyt_P450_CS"/>
</dbReference>
<gene>
    <name evidence="8" type="ORF">GCG54_00008870</name>
</gene>
<accession>A0A8H4CP94</accession>
<dbReference type="PRINTS" id="PR00385">
    <property type="entry name" value="P450"/>
</dbReference>
<dbReference type="CDD" id="cd11060">
    <property type="entry name" value="CYP57A1-like"/>
    <property type="match status" value="1"/>
</dbReference>
<dbReference type="GO" id="GO:0020037">
    <property type="term" value="F:heme binding"/>
    <property type="evidence" value="ECO:0007669"/>
    <property type="project" value="InterPro"/>
</dbReference>
<name>A0A8H4CP94_COLGL</name>
<dbReference type="GO" id="GO:0016705">
    <property type="term" value="F:oxidoreductase activity, acting on paired donors, with incorporation or reduction of molecular oxygen"/>
    <property type="evidence" value="ECO:0007669"/>
    <property type="project" value="InterPro"/>
</dbReference>
<dbReference type="PRINTS" id="PR00463">
    <property type="entry name" value="EP450I"/>
</dbReference>
<dbReference type="GeneID" id="69016009"/>
<evidence type="ECO:0000313" key="9">
    <source>
        <dbReference type="Proteomes" id="UP000613401"/>
    </source>
</evidence>
<reference evidence="8" key="2">
    <citation type="submission" date="2020-03" db="EMBL/GenBank/DDBJ databases">
        <authorList>
            <person name="Fu F.-F."/>
            <person name="Chen J."/>
        </authorList>
    </citation>
    <scope>NUCLEOTIDE SEQUENCE</scope>
    <source>
        <strain evidence="8">Lc1</strain>
    </source>
</reference>
<comment type="cofactor">
    <cofactor evidence="1 5">
        <name>heme</name>
        <dbReference type="ChEBI" id="CHEBI:30413"/>
    </cofactor>
</comment>
<dbReference type="GO" id="GO:0004497">
    <property type="term" value="F:monooxygenase activity"/>
    <property type="evidence" value="ECO:0007669"/>
    <property type="project" value="UniProtKB-KW"/>
</dbReference>
<keyword evidence="3 5" id="KW-0479">Metal-binding</keyword>
<evidence type="ECO:0000256" key="5">
    <source>
        <dbReference type="PIRSR" id="PIRSR602401-1"/>
    </source>
</evidence>
<dbReference type="PANTHER" id="PTHR24305:SF190">
    <property type="entry name" value="P450, PUTATIVE (EUROFUNG)-RELATED"/>
    <property type="match status" value="1"/>
</dbReference>
<keyword evidence="6" id="KW-0503">Monooxygenase</keyword>
<evidence type="ECO:0000256" key="6">
    <source>
        <dbReference type="RuleBase" id="RU000461"/>
    </source>
</evidence>
<dbReference type="GO" id="GO:0032259">
    <property type="term" value="P:methylation"/>
    <property type="evidence" value="ECO:0007669"/>
    <property type="project" value="UniProtKB-KW"/>
</dbReference>
<dbReference type="InterPro" id="IPR050121">
    <property type="entry name" value="Cytochrome_P450_monoxygenase"/>
</dbReference>
<dbReference type="InterPro" id="IPR002401">
    <property type="entry name" value="Cyt_P450_E_grp-I"/>
</dbReference>
<evidence type="ECO:0000256" key="1">
    <source>
        <dbReference type="ARBA" id="ARBA00001971"/>
    </source>
</evidence>
<dbReference type="GO" id="GO:0005506">
    <property type="term" value="F:iron ion binding"/>
    <property type="evidence" value="ECO:0007669"/>
    <property type="project" value="InterPro"/>
</dbReference>
<dbReference type="PANTHER" id="PTHR24305">
    <property type="entry name" value="CYTOCHROME P450"/>
    <property type="match status" value="1"/>
</dbReference>
<evidence type="ECO:0000256" key="3">
    <source>
        <dbReference type="ARBA" id="ARBA00022723"/>
    </source>
</evidence>
<evidence type="ECO:0000256" key="7">
    <source>
        <dbReference type="SAM" id="Phobius"/>
    </source>
</evidence>
<keyword evidence="7" id="KW-1133">Transmembrane helix</keyword>
<dbReference type="Pfam" id="PF00067">
    <property type="entry name" value="p450"/>
    <property type="match status" value="1"/>
</dbReference>
<feature type="binding site" description="axial binding residue" evidence="5">
    <location>
        <position position="476"/>
    </location>
    <ligand>
        <name>heme</name>
        <dbReference type="ChEBI" id="CHEBI:30413"/>
    </ligand>
    <ligandPart>
        <name>Fe</name>
        <dbReference type="ChEBI" id="CHEBI:18248"/>
    </ligandPart>
</feature>
<dbReference type="AlphaFoldDB" id="A0A8H4CP94"/>
<keyword evidence="4 5" id="KW-0408">Iron</keyword>